<organism evidence="2 4">
    <name type="scientific">Cercospora beticola</name>
    <name type="common">Sugarbeet leaf spot fungus</name>
    <dbReference type="NCBI Taxonomy" id="122368"/>
    <lineage>
        <taxon>Eukaryota</taxon>
        <taxon>Fungi</taxon>
        <taxon>Dikarya</taxon>
        <taxon>Ascomycota</taxon>
        <taxon>Pezizomycotina</taxon>
        <taxon>Dothideomycetes</taxon>
        <taxon>Dothideomycetidae</taxon>
        <taxon>Mycosphaerellales</taxon>
        <taxon>Mycosphaerellaceae</taxon>
        <taxon>Cercospora</taxon>
    </lineage>
</organism>
<gene>
    <name evidence="2" type="ORF">CB0940_01431</name>
    <name evidence="3" type="ORF">RHO25_001477</name>
</gene>
<dbReference type="EMBL" id="LKMD01000100">
    <property type="protein sequence ID" value="PIB02292.1"/>
    <property type="molecule type" value="Genomic_DNA"/>
</dbReference>
<reference evidence="3 5" key="2">
    <citation type="submission" date="2023-09" db="EMBL/GenBank/DDBJ databases">
        <title>Complete-Gapless Cercospora beticola genome.</title>
        <authorList>
            <person name="Wyatt N.A."/>
            <person name="Spanner R.E."/>
            <person name="Bolton M.D."/>
        </authorList>
    </citation>
    <scope>NUCLEOTIDE SEQUENCE [LARGE SCALE GENOMIC DNA]</scope>
    <source>
        <strain evidence="3">Cb09-40</strain>
    </source>
</reference>
<name>A0A2G5IC57_CERBT</name>
<sequence>MSSRRPTLRPVVVEVQPDAVPTTTNNVSTPNSPASPPKSVRFAPTNNSSRPLSTVEAWSLYNYELHARSCPTCYRAKVSRLCDTGYALSQDVACHIFSREGDIYAVKKDSSTNSLVRVEIPHGYSQLRHLLRSTERALRKHSLSSTPAVPTNDYTRVYPISSTRRTYQPDAIIEPASSDQTHRRKHRHRYSTIVANDGLENVSIRPMPMPTPSTERRGTLYEREAQRRKDSVRIEVREPDVKDLERRYRRHSIWL</sequence>
<dbReference type="EMBL" id="CP134184">
    <property type="protein sequence ID" value="WPA96869.1"/>
    <property type="molecule type" value="Genomic_DNA"/>
</dbReference>
<evidence type="ECO:0000313" key="3">
    <source>
        <dbReference type="EMBL" id="WPA96869.1"/>
    </source>
</evidence>
<feature type="compositionally biased region" description="Basic and acidic residues" evidence="1">
    <location>
        <begin position="214"/>
        <end position="225"/>
    </location>
</feature>
<evidence type="ECO:0000313" key="2">
    <source>
        <dbReference type="EMBL" id="PIB02292.1"/>
    </source>
</evidence>
<dbReference type="Proteomes" id="UP001302367">
    <property type="component" value="Chromosome 1"/>
</dbReference>
<dbReference type="Proteomes" id="UP000230605">
    <property type="component" value="Chromosome 1"/>
</dbReference>
<evidence type="ECO:0000313" key="5">
    <source>
        <dbReference type="Proteomes" id="UP001302367"/>
    </source>
</evidence>
<accession>A0A2G5IC57</accession>
<reference evidence="2 4" key="1">
    <citation type="submission" date="2015-10" db="EMBL/GenBank/DDBJ databases">
        <title>The cercosporin biosynthetic gene cluster was horizontally transferred to several fungal lineages and shown to be expanded in Cercospora beticola based on microsynteny with recipient genomes.</title>
        <authorList>
            <person name="De Jonge R."/>
            <person name="Ebert M.K."/>
            <person name="Suttle J.C."/>
            <person name="Jurick Ii W.M."/>
            <person name="Secor G.A."/>
            <person name="Thomma B.P."/>
            <person name="Van De Peer Y."/>
            <person name="Bolton M.D."/>
        </authorList>
    </citation>
    <scope>NUCLEOTIDE SEQUENCE [LARGE SCALE GENOMIC DNA]</scope>
    <source>
        <strain evidence="2 4">09-40</strain>
    </source>
</reference>
<feature type="region of interest" description="Disordered" evidence="1">
    <location>
        <begin position="204"/>
        <end position="225"/>
    </location>
</feature>
<evidence type="ECO:0000313" key="4">
    <source>
        <dbReference type="Proteomes" id="UP000230605"/>
    </source>
</evidence>
<dbReference type="AlphaFoldDB" id="A0A2G5IC57"/>
<evidence type="ECO:0000256" key="1">
    <source>
        <dbReference type="SAM" id="MobiDB-lite"/>
    </source>
</evidence>
<dbReference type="OrthoDB" id="5387413at2759"/>
<keyword evidence="5" id="KW-1185">Reference proteome</keyword>
<feature type="compositionally biased region" description="Low complexity" evidence="1">
    <location>
        <begin position="19"/>
        <end position="32"/>
    </location>
</feature>
<proteinExistence type="predicted"/>
<feature type="region of interest" description="Disordered" evidence="1">
    <location>
        <begin position="1"/>
        <end position="51"/>
    </location>
</feature>
<protein>
    <submittedName>
        <fullName evidence="2">Uncharacterized protein</fullName>
    </submittedName>
</protein>